<name>A0A6J5MYH8_9CAUD</name>
<proteinExistence type="predicted"/>
<evidence type="ECO:0000313" key="1">
    <source>
        <dbReference type="EMBL" id="CAB4150030.1"/>
    </source>
</evidence>
<dbReference type="EMBL" id="LR796527">
    <property type="protein sequence ID" value="CAB4150030.1"/>
    <property type="molecule type" value="Genomic_DNA"/>
</dbReference>
<sequence length="72" mass="8359">MSQLKGLPMWVIYDDPADHPGKTVARLWVNKTPTDQLVEASLEQLRKRFISMGYISIGRFKEDDPKIVEVWI</sequence>
<reference evidence="1" key="1">
    <citation type="submission" date="2020-04" db="EMBL/GenBank/DDBJ databases">
        <authorList>
            <person name="Chiriac C."/>
            <person name="Salcher M."/>
            <person name="Ghai R."/>
            <person name="Kavagutti S V."/>
        </authorList>
    </citation>
    <scope>NUCLEOTIDE SEQUENCE</scope>
</reference>
<protein>
    <submittedName>
        <fullName evidence="1">Uncharacterized protein</fullName>
    </submittedName>
</protein>
<accession>A0A6J5MYH8</accession>
<gene>
    <name evidence="1" type="ORF">UFOVP558_62</name>
</gene>
<organism evidence="1">
    <name type="scientific">uncultured Caudovirales phage</name>
    <dbReference type="NCBI Taxonomy" id="2100421"/>
    <lineage>
        <taxon>Viruses</taxon>
        <taxon>Duplodnaviria</taxon>
        <taxon>Heunggongvirae</taxon>
        <taxon>Uroviricota</taxon>
        <taxon>Caudoviricetes</taxon>
        <taxon>Peduoviridae</taxon>
        <taxon>Maltschvirus</taxon>
        <taxon>Maltschvirus maltsch</taxon>
    </lineage>
</organism>